<evidence type="ECO:0000313" key="2">
    <source>
        <dbReference type="Proteomes" id="UP001428341"/>
    </source>
</evidence>
<dbReference type="AlphaFoldDB" id="A0AAP0QQ21"/>
<comment type="caution">
    <text evidence="1">The sequence shown here is derived from an EMBL/GenBank/DDBJ whole genome shotgun (WGS) entry which is preliminary data.</text>
</comment>
<gene>
    <name evidence="1" type="ORF">WN944_014410</name>
</gene>
<dbReference type="EMBL" id="JBCGBO010000005">
    <property type="protein sequence ID" value="KAK9199222.1"/>
    <property type="molecule type" value="Genomic_DNA"/>
</dbReference>
<sequence>MLSPIYMGGRRKCVAFVVQPPTPCMAIWLGDGEKPPALPKLDIAKS</sequence>
<protein>
    <submittedName>
        <fullName evidence="1">Uncharacterized protein</fullName>
    </submittedName>
</protein>
<evidence type="ECO:0000313" key="1">
    <source>
        <dbReference type="EMBL" id="KAK9199222.1"/>
    </source>
</evidence>
<keyword evidence="2" id="KW-1185">Reference proteome</keyword>
<accession>A0AAP0QQ21</accession>
<proteinExistence type="predicted"/>
<organism evidence="1 2">
    <name type="scientific">Citrus x changshan-huyou</name>
    <dbReference type="NCBI Taxonomy" id="2935761"/>
    <lineage>
        <taxon>Eukaryota</taxon>
        <taxon>Viridiplantae</taxon>
        <taxon>Streptophyta</taxon>
        <taxon>Embryophyta</taxon>
        <taxon>Tracheophyta</taxon>
        <taxon>Spermatophyta</taxon>
        <taxon>Magnoliopsida</taxon>
        <taxon>eudicotyledons</taxon>
        <taxon>Gunneridae</taxon>
        <taxon>Pentapetalae</taxon>
        <taxon>rosids</taxon>
        <taxon>malvids</taxon>
        <taxon>Sapindales</taxon>
        <taxon>Rutaceae</taxon>
        <taxon>Aurantioideae</taxon>
        <taxon>Citrus</taxon>
    </lineage>
</organism>
<reference evidence="1 2" key="1">
    <citation type="submission" date="2024-05" db="EMBL/GenBank/DDBJ databases">
        <title>Haplotype-resolved chromosome-level genome assembly of Huyou (Citrus changshanensis).</title>
        <authorList>
            <person name="Miao C."/>
            <person name="Chen W."/>
            <person name="Wu Y."/>
            <person name="Wang L."/>
            <person name="Zhao S."/>
            <person name="Grierson D."/>
            <person name="Xu C."/>
            <person name="Chen K."/>
        </authorList>
    </citation>
    <scope>NUCLEOTIDE SEQUENCE [LARGE SCALE GENOMIC DNA]</scope>
    <source>
        <strain evidence="1">01-14</strain>
        <tissue evidence="1">Leaf</tissue>
    </source>
</reference>
<dbReference type="Proteomes" id="UP001428341">
    <property type="component" value="Unassembled WGS sequence"/>
</dbReference>
<name>A0AAP0QQ21_9ROSI</name>